<dbReference type="InterPro" id="IPR010201">
    <property type="entry name" value="HflK"/>
</dbReference>
<proteinExistence type="inferred from homology"/>
<feature type="compositionally biased region" description="Basic and acidic residues" evidence="6">
    <location>
        <begin position="55"/>
        <end position="76"/>
    </location>
</feature>
<dbReference type="SMART" id="SM00244">
    <property type="entry name" value="PHB"/>
    <property type="match status" value="1"/>
</dbReference>
<dbReference type="OrthoDB" id="9779595at2"/>
<dbReference type="PANTHER" id="PTHR43327">
    <property type="entry name" value="STOMATIN-LIKE PROTEIN 2, MITOCHONDRIAL"/>
    <property type="match status" value="1"/>
</dbReference>
<feature type="domain" description="Band 7" evidence="7">
    <location>
        <begin position="113"/>
        <end position="280"/>
    </location>
</feature>
<comment type="caution">
    <text evidence="8">The sequence shown here is derived from an EMBL/GenBank/DDBJ whole genome shotgun (WGS) entry which is preliminary data.</text>
</comment>
<keyword evidence="4" id="KW-1133">Transmembrane helix</keyword>
<protein>
    <submittedName>
        <fullName evidence="8">Protease modulator HflK</fullName>
    </submittedName>
</protein>
<evidence type="ECO:0000256" key="5">
    <source>
        <dbReference type="ARBA" id="ARBA00023136"/>
    </source>
</evidence>
<evidence type="ECO:0000256" key="6">
    <source>
        <dbReference type="SAM" id="MobiDB-lite"/>
    </source>
</evidence>
<dbReference type="GO" id="GO:0006508">
    <property type="term" value="P:proteolysis"/>
    <property type="evidence" value="ECO:0007669"/>
    <property type="project" value="UniProtKB-KW"/>
</dbReference>
<dbReference type="Pfam" id="PF01145">
    <property type="entry name" value="Band_7"/>
    <property type="match status" value="1"/>
</dbReference>
<dbReference type="EMBL" id="WTYA01000012">
    <property type="protein sequence ID" value="MXP29903.1"/>
    <property type="molecule type" value="Genomic_DNA"/>
</dbReference>
<comment type="subcellular location">
    <subcellularLocation>
        <location evidence="1">Membrane</location>
        <topology evidence="1">Single-pass membrane protein</topology>
    </subcellularLocation>
</comment>
<dbReference type="PANTHER" id="PTHR43327:SF2">
    <property type="entry name" value="MODULATOR OF FTSH PROTEASE HFLK"/>
    <property type="match status" value="1"/>
</dbReference>
<dbReference type="AlphaFoldDB" id="A0A845AL64"/>
<dbReference type="InterPro" id="IPR001107">
    <property type="entry name" value="Band_7"/>
</dbReference>
<keyword evidence="8" id="KW-0645">Protease</keyword>
<feature type="compositionally biased region" description="Gly residues" evidence="6">
    <location>
        <begin position="77"/>
        <end position="86"/>
    </location>
</feature>
<evidence type="ECO:0000313" key="9">
    <source>
        <dbReference type="Proteomes" id="UP000439780"/>
    </source>
</evidence>
<keyword evidence="3" id="KW-0812">Transmembrane</keyword>
<keyword evidence="5" id="KW-0472">Membrane</keyword>
<evidence type="ECO:0000256" key="2">
    <source>
        <dbReference type="ARBA" id="ARBA00006971"/>
    </source>
</evidence>
<gene>
    <name evidence="8" type="ORF">GRI58_13900</name>
</gene>
<dbReference type="Proteomes" id="UP000439780">
    <property type="component" value="Unassembled WGS sequence"/>
</dbReference>
<keyword evidence="9" id="KW-1185">Reference proteome</keyword>
<feature type="region of interest" description="Disordered" evidence="6">
    <location>
        <begin position="1"/>
        <end position="90"/>
    </location>
</feature>
<keyword evidence="8" id="KW-0378">Hydrolase</keyword>
<dbReference type="CDD" id="cd03404">
    <property type="entry name" value="SPFH_HflK"/>
    <property type="match status" value="1"/>
</dbReference>
<comment type="similarity">
    <text evidence="2">Belongs to the band 7/mec-2 family. HflK subfamily.</text>
</comment>
<dbReference type="InterPro" id="IPR036013">
    <property type="entry name" value="Band_7/SPFH_dom_sf"/>
</dbReference>
<dbReference type="SUPFAM" id="SSF117892">
    <property type="entry name" value="Band 7/SPFH domain"/>
    <property type="match status" value="1"/>
</dbReference>
<reference evidence="8 9" key="1">
    <citation type="submission" date="2019-12" db="EMBL/GenBank/DDBJ databases">
        <title>Genomic-based taxomic classification of the family Erythrobacteraceae.</title>
        <authorList>
            <person name="Xu L."/>
        </authorList>
    </citation>
    <scope>NUCLEOTIDE SEQUENCE [LARGE SCALE GENOMIC DNA]</scope>
    <source>
        <strain evidence="8 9">KEMB 9005-328</strain>
    </source>
</reference>
<organism evidence="8 9">
    <name type="scientific">Qipengyuania algicida</name>
    <dbReference type="NCBI Taxonomy" id="1836209"/>
    <lineage>
        <taxon>Bacteria</taxon>
        <taxon>Pseudomonadati</taxon>
        <taxon>Pseudomonadota</taxon>
        <taxon>Alphaproteobacteria</taxon>
        <taxon>Sphingomonadales</taxon>
        <taxon>Erythrobacteraceae</taxon>
        <taxon>Qipengyuania</taxon>
    </lineage>
</organism>
<accession>A0A845AL64</accession>
<evidence type="ECO:0000259" key="7">
    <source>
        <dbReference type="SMART" id="SM00244"/>
    </source>
</evidence>
<evidence type="ECO:0000313" key="8">
    <source>
        <dbReference type="EMBL" id="MXP29903.1"/>
    </source>
</evidence>
<evidence type="ECO:0000256" key="1">
    <source>
        <dbReference type="ARBA" id="ARBA00004167"/>
    </source>
</evidence>
<dbReference type="InterPro" id="IPR050710">
    <property type="entry name" value="Band7/mec-2_domain"/>
</dbReference>
<dbReference type="Gene3D" id="3.30.479.30">
    <property type="entry name" value="Band 7 domain"/>
    <property type="match status" value="1"/>
</dbReference>
<evidence type="ECO:0000256" key="4">
    <source>
        <dbReference type="ARBA" id="ARBA00022989"/>
    </source>
</evidence>
<dbReference type="GO" id="GO:0016020">
    <property type="term" value="C:membrane"/>
    <property type="evidence" value="ECO:0007669"/>
    <property type="project" value="UniProtKB-SubCell"/>
</dbReference>
<evidence type="ECO:0000256" key="3">
    <source>
        <dbReference type="ARBA" id="ARBA00022692"/>
    </source>
</evidence>
<feature type="compositionally biased region" description="Acidic residues" evidence="6">
    <location>
        <begin position="23"/>
        <end position="37"/>
    </location>
</feature>
<name>A0A845AL64_9SPHN</name>
<feature type="region of interest" description="Disordered" evidence="6">
    <location>
        <begin position="357"/>
        <end position="378"/>
    </location>
</feature>
<sequence>MAGKRNPWGKPSSSGSDGGSGDDGGEGDPPDNGGDDGDAPRGPRNPWLPPSRGGDGPRRSASIEDIFRSRGPEGPRRTGGGGGGGFRLPQRPGNGKLIAWVAVGLVAGWLVFTSTHEIQPKEQGLVTWVGGKYSHKLLPGLNFTLPWPIQEVTVANVSQIRSEKIGGDGERLLLTGDQNLVDLSYVIRWNIKNLPRFAFQLDDPELTIREVAEAAMRAAVAEQKLDDVISGAGRGDIETSVRARMQQLLDAYHAGVQVQGVAIEKADPPTKVIDAFKDVSAAQQDADAMRNRARAYAQQVRARSEGDAASFDRIYAQYKLAPEVTKRRMYYETMESVLSKTNKTVIEAPGVTSYLPLPELRRNSAAKSDQDTSKQGGQ</sequence>
<dbReference type="GO" id="GO:0008233">
    <property type="term" value="F:peptidase activity"/>
    <property type="evidence" value="ECO:0007669"/>
    <property type="project" value="UniProtKB-KW"/>
</dbReference>